<proteinExistence type="predicted"/>
<protein>
    <submittedName>
        <fullName evidence="1">Uncharacterized protein</fullName>
    </submittedName>
</protein>
<dbReference type="Proteomes" id="UP000032141">
    <property type="component" value="Chromosome C7"/>
</dbReference>
<reference evidence="1" key="2">
    <citation type="submission" date="2015-03" db="UniProtKB">
        <authorList>
            <consortium name="EnsemblPlants"/>
        </authorList>
    </citation>
    <scope>IDENTIFICATION</scope>
</reference>
<evidence type="ECO:0000313" key="1">
    <source>
        <dbReference type="EnsemblPlants" id="Bo7g042360.1"/>
    </source>
</evidence>
<accession>A0A0D3D5Q6</accession>
<sequence>MAQRVPSSIAQGVPSGMDLIGLLRMMQSGVNPHKTGRIVGCNIVYVMFLIIA</sequence>
<dbReference type="Gramene" id="Bo7g042360.1">
    <property type="protein sequence ID" value="Bo7g042360.1"/>
    <property type="gene ID" value="Bo7g042360"/>
</dbReference>
<evidence type="ECO:0000313" key="2">
    <source>
        <dbReference type="Proteomes" id="UP000032141"/>
    </source>
</evidence>
<organism evidence="1 2">
    <name type="scientific">Brassica oleracea var. oleracea</name>
    <dbReference type="NCBI Taxonomy" id="109376"/>
    <lineage>
        <taxon>Eukaryota</taxon>
        <taxon>Viridiplantae</taxon>
        <taxon>Streptophyta</taxon>
        <taxon>Embryophyta</taxon>
        <taxon>Tracheophyta</taxon>
        <taxon>Spermatophyta</taxon>
        <taxon>Magnoliopsida</taxon>
        <taxon>eudicotyledons</taxon>
        <taxon>Gunneridae</taxon>
        <taxon>Pentapetalae</taxon>
        <taxon>rosids</taxon>
        <taxon>malvids</taxon>
        <taxon>Brassicales</taxon>
        <taxon>Brassicaceae</taxon>
        <taxon>Brassiceae</taxon>
        <taxon>Brassica</taxon>
    </lineage>
</organism>
<name>A0A0D3D5Q6_BRAOL</name>
<keyword evidence="2" id="KW-1185">Reference proteome</keyword>
<dbReference type="AlphaFoldDB" id="A0A0D3D5Q6"/>
<dbReference type="HOGENOM" id="CLU_3090030_0_0_1"/>
<dbReference type="EnsemblPlants" id="Bo7g042360.1">
    <property type="protein sequence ID" value="Bo7g042360.1"/>
    <property type="gene ID" value="Bo7g042360"/>
</dbReference>
<reference evidence="1 2" key="1">
    <citation type="journal article" date="2014" name="Genome Biol.">
        <title>Transcriptome and methylome profiling reveals relics of genome dominance in the mesopolyploid Brassica oleracea.</title>
        <authorList>
            <person name="Parkin I.A."/>
            <person name="Koh C."/>
            <person name="Tang H."/>
            <person name="Robinson S.J."/>
            <person name="Kagale S."/>
            <person name="Clarke W.E."/>
            <person name="Town C.D."/>
            <person name="Nixon J."/>
            <person name="Krishnakumar V."/>
            <person name="Bidwell S.L."/>
            <person name="Denoeud F."/>
            <person name="Belcram H."/>
            <person name="Links M.G."/>
            <person name="Just J."/>
            <person name="Clarke C."/>
            <person name="Bender T."/>
            <person name="Huebert T."/>
            <person name="Mason A.S."/>
            <person name="Pires J.C."/>
            <person name="Barker G."/>
            <person name="Moore J."/>
            <person name="Walley P.G."/>
            <person name="Manoli S."/>
            <person name="Batley J."/>
            <person name="Edwards D."/>
            <person name="Nelson M.N."/>
            <person name="Wang X."/>
            <person name="Paterson A.H."/>
            <person name="King G."/>
            <person name="Bancroft I."/>
            <person name="Chalhoub B."/>
            <person name="Sharpe A.G."/>
        </authorList>
    </citation>
    <scope>NUCLEOTIDE SEQUENCE</scope>
    <source>
        <strain evidence="1 2">cv. TO1000</strain>
    </source>
</reference>